<dbReference type="KEGG" id="cvn:111129746"/>
<dbReference type="RefSeq" id="XP_022331923.1">
    <property type="nucleotide sequence ID" value="XM_022476215.1"/>
</dbReference>
<organism evidence="1 2">
    <name type="scientific">Crassostrea virginica</name>
    <name type="common">Eastern oyster</name>
    <dbReference type="NCBI Taxonomy" id="6565"/>
    <lineage>
        <taxon>Eukaryota</taxon>
        <taxon>Metazoa</taxon>
        <taxon>Spiralia</taxon>
        <taxon>Lophotrochozoa</taxon>
        <taxon>Mollusca</taxon>
        <taxon>Bivalvia</taxon>
        <taxon>Autobranchia</taxon>
        <taxon>Pteriomorphia</taxon>
        <taxon>Ostreida</taxon>
        <taxon>Ostreoidea</taxon>
        <taxon>Ostreidae</taxon>
        <taxon>Crassostrea</taxon>
    </lineage>
</organism>
<protein>
    <submittedName>
        <fullName evidence="2">Uncharacterized protein LOC111129746</fullName>
    </submittedName>
</protein>
<accession>A0A8B8DWC5</accession>
<evidence type="ECO:0000313" key="1">
    <source>
        <dbReference type="Proteomes" id="UP000694844"/>
    </source>
</evidence>
<sequence>MKKHLATTVTMQRTLNRSRTKIKRCNQRNLLYFCPPIPVPKVAVTLVKIWRNLAPRKRMNLRLHRLLQRSRMRKNLALQVKDKKVSQLLGEAPKRKNATMVDVVAKLIESLFALIEKKQ</sequence>
<evidence type="ECO:0000313" key="2">
    <source>
        <dbReference type="RefSeq" id="XP_022331923.1"/>
    </source>
</evidence>
<dbReference type="Proteomes" id="UP000694844">
    <property type="component" value="Chromosome 4"/>
</dbReference>
<dbReference type="GeneID" id="111129746"/>
<name>A0A8B8DWC5_CRAVI</name>
<keyword evidence="1" id="KW-1185">Reference proteome</keyword>
<dbReference type="AlphaFoldDB" id="A0A8B8DWC5"/>
<reference evidence="2" key="1">
    <citation type="submission" date="2025-08" db="UniProtKB">
        <authorList>
            <consortium name="RefSeq"/>
        </authorList>
    </citation>
    <scope>IDENTIFICATION</scope>
    <source>
        <tissue evidence="2">Whole sample</tissue>
    </source>
</reference>
<proteinExistence type="predicted"/>
<gene>
    <name evidence="2" type="primary">LOC111129746</name>
</gene>